<dbReference type="PROSITE" id="PS51019">
    <property type="entry name" value="REELIN"/>
    <property type="match status" value="1"/>
</dbReference>
<evidence type="ECO:0000313" key="3">
    <source>
        <dbReference type="Proteomes" id="UP000708208"/>
    </source>
</evidence>
<dbReference type="Pfam" id="PF02014">
    <property type="entry name" value="Reeler"/>
    <property type="match status" value="1"/>
</dbReference>
<keyword evidence="3" id="KW-1185">Reference proteome</keyword>
<dbReference type="AlphaFoldDB" id="A0A8J2LCD4"/>
<evidence type="ECO:0000313" key="2">
    <source>
        <dbReference type="EMBL" id="CAG7831325.1"/>
    </source>
</evidence>
<reference evidence="2" key="1">
    <citation type="submission" date="2021-06" db="EMBL/GenBank/DDBJ databases">
        <authorList>
            <person name="Hodson N. C."/>
            <person name="Mongue J. A."/>
            <person name="Jaron S. K."/>
        </authorList>
    </citation>
    <scope>NUCLEOTIDE SEQUENCE</scope>
</reference>
<dbReference type="InterPro" id="IPR002861">
    <property type="entry name" value="Reeler_dom"/>
</dbReference>
<accession>A0A8J2LCD4</accession>
<proteinExistence type="predicted"/>
<sequence length="54" mass="6090">NAAHHNSRTSKTSMPIFWKAPPNFTGKVTFTATVVKDFATYWTHLKSKPVEIQA</sequence>
<feature type="domain" description="Reelin" evidence="1">
    <location>
        <begin position="1"/>
        <end position="54"/>
    </location>
</feature>
<protein>
    <recommendedName>
        <fullName evidence="1">Reelin domain-containing protein</fullName>
    </recommendedName>
</protein>
<dbReference type="Proteomes" id="UP000708208">
    <property type="component" value="Unassembled WGS sequence"/>
</dbReference>
<evidence type="ECO:0000259" key="1">
    <source>
        <dbReference type="PROSITE" id="PS51019"/>
    </source>
</evidence>
<organism evidence="2 3">
    <name type="scientific">Allacma fusca</name>
    <dbReference type="NCBI Taxonomy" id="39272"/>
    <lineage>
        <taxon>Eukaryota</taxon>
        <taxon>Metazoa</taxon>
        <taxon>Ecdysozoa</taxon>
        <taxon>Arthropoda</taxon>
        <taxon>Hexapoda</taxon>
        <taxon>Collembola</taxon>
        <taxon>Symphypleona</taxon>
        <taxon>Sminthuridae</taxon>
        <taxon>Allacma</taxon>
    </lineage>
</organism>
<dbReference type="CDD" id="cd08544">
    <property type="entry name" value="Reeler"/>
    <property type="match status" value="1"/>
</dbReference>
<feature type="non-terminal residue" evidence="2">
    <location>
        <position position="1"/>
    </location>
</feature>
<gene>
    <name evidence="2" type="ORF">AFUS01_LOCUS41073</name>
</gene>
<dbReference type="EMBL" id="CAJVCH010560004">
    <property type="protein sequence ID" value="CAG7831325.1"/>
    <property type="molecule type" value="Genomic_DNA"/>
</dbReference>
<dbReference type="OrthoDB" id="2419613at2759"/>
<name>A0A8J2LCD4_9HEXA</name>
<comment type="caution">
    <text evidence="2">The sequence shown here is derived from an EMBL/GenBank/DDBJ whole genome shotgun (WGS) entry which is preliminary data.</text>
</comment>